<accession>A0A949N9P3</accession>
<protein>
    <submittedName>
        <fullName evidence="6">MerR family transcriptional regulator</fullName>
    </submittedName>
</protein>
<dbReference type="Gene3D" id="1.10.1660.10">
    <property type="match status" value="1"/>
</dbReference>
<dbReference type="PANTHER" id="PTHR30204:SF90">
    <property type="entry name" value="HTH-TYPE TRANSCRIPTIONAL ACTIVATOR MTA"/>
    <property type="match status" value="1"/>
</dbReference>
<evidence type="ECO:0000256" key="2">
    <source>
        <dbReference type="ARBA" id="ARBA00023125"/>
    </source>
</evidence>
<sequence length="288" mass="32961">MMTVKQVSKLAGVSVRTLQFYDEIGLLKPTDTTAAGYRLYDDEALETLQQILFFKELDFTLKEIQIIMNDPLFNRETAFRKQRELIQLKRDRLNSLLGLLDKLIKGEKCMDFKDFDMSEYFRILNEFKETHTDEIVKRMGNMDAFDAMFSDLKSREKEIADMAVKQYGSIEAFTSAMEKSFQDFLSGGPAVSPTEAGSLIEKTDEITRRLTADLAKDVSSPEVQDIVRELVAFTNECNKGIDMGENYWPMMAENYLSVPVYIEVTDKKYGEGASNFMGRALKCYLDGK</sequence>
<dbReference type="Pfam" id="PF07739">
    <property type="entry name" value="TipAS"/>
    <property type="match status" value="1"/>
</dbReference>
<evidence type="ECO:0000259" key="5">
    <source>
        <dbReference type="PROSITE" id="PS50937"/>
    </source>
</evidence>
<gene>
    <name evidence="6" type="ORF">KTH89_03495</name>
</gene>
<feature type="domain" description="HTH merR-type" evidence="5">
    <location>
        <begin position="1"/>
        <end position="70"/>
    </location>
</feature>
<dbReference type="InterPro" id="IPR047057">
    <property type="entry name" value="MerR_fam"/>
</dbReference>
<dbReference type="PANTHER" id="PTHR30204">
    <property type="entry name" value="REDOX-CYCLING DRUG-SENSING TRANSCRIPTIONAL ACTIVATOR SOXR"/>
    <property type="match status" value="1"/>
</dbReference>
<evidence type="ECO:0000256" key="4">
    <source>
        <dbReference type="ARBA" id="ARBA00023163"/>
    </source>
</evidence>
<dbReference type="PROSITE" id="PS50937">
    <property type="entry name" value="HTH_MERR_2"/>
    <property type="match status" value="1"/>
</dbReference>
<dbReference type="SUPFAM" id="SSF46955">
    <property type="entry name" value="Putative DNA-binding domain"/>
    <property type="match status" value="1"/>
</dbReference>
<dbReference type="GO" id="GO:0003677">
    <property type="term" value="F:DNA binding"/>
    <property type="evidence" value="ECO:0007669"/>
    <property type="project" value="UniProtKB-KW"/>
</dbReference>
<dbReference type="InterPro" id="IPR000551">
    <property type="entry name" value="MerR-type_HTH_dom"/>
</dbReference>
<evidence type="ECO:0000313" key="6">
    <source>
        <dbReference type="EMBL" id="MBU9735587.1"/>
    </source>
</evidence>
<dbReference type="InterPro" id="IPR012925">
    <property type="entry name" value="TipAS_dom"/>
</dbReference>
<organism evidence="6 7">
    <name type="scientific">Diplocloster agilis</name>
    <dbReference type="NCBI Taxonomy" id="2850323"/>
    <lineage>
        <taxon>Bacteria</taxon>
        <taxon>Bacillati</taxon>
        <taxon>Bacillota</taxon>
        <taxon>Clostridia</taxon>
        <taxon>Lachnospirales</taxon>
        <taxon>Lachnospiraceae</taxon>
        <taxon>Diplocloster</taxon>
    </lineage>
</organism>
<dbReference type="InterPro" id="IPR009061">
    <property type="entry name" value="DNA-bd_dom_put_sf"/>
</dbReference>
<keyword evidence="1" id="KW-0805">Transcription regulation</keyword>
<reference evidence="6" key="1">
    <citation type="submission" date="2021-06" db="EMBL/GenBank/DDBJ databases">
        <title>Description of novel taxa of the family Lachnospiraceae.</title>
        <authorList>
            <person name="Chaplin A.V."/>
            <person name="Sokolova S.R."/>
            <person name="Pikina A.P."/>
            <person name="Korzhanova M."/>
            <person name="Belova V."/>
            <person name="Korostin D."/>
            <person name="Efimov B.A."/>
        </authorList>
    </citation>
    <scope>NUCLEOTIDE SEQUENCE</scope>
    <source>
        <strain evidence="6">ASD5720</strain>
    </source>
</reference>
<dbReference type="InterPro" id="IPR036244">
    <property type="entry name" value="TipA-like_antibiotic-bd"/>
</dbReference>
<dbReference type="Proteomes" id="UP000712157">
    <property type="component" value="Unassembled WGS sequence"/>
</dbReference>
<dbReference type="Pfam" id="PF13411">
    <property type="entry name" value="MerR_1"/>
    <property type="match status" value="1"/>
</dbReference>
<dbReference type="EMBL" id="JAHQCW010000003">
    <property type="protein sequence ID" value="MBU9735587.1"/>
    <property type="molecule type" value="Genomic_DNA"/>
</dbReference>
<dbReference type="PRINTS" id="PR00040">
    <property type="entry name" value="HTHMERR"/>
</dbReference>
<evidence type="ECO:0000313" key="7">
    <source>
        <dbReference type="Proteomes" id="UP000712157"/>
    </source>
</evidence>
<dbReference type="GO" id="GO:0003700">
    <property type="term" value="F:DNA-binding transcription factor activity"/>
    <property type="evidence" value="ECO:0007669"/>
    <property type="project" value="InterPro"/>
</dbReference>
<name>A0A949N9P3_9FIRM</name>
<keyword evidence="3" id="KW-0010">Activator</keyword>
<keyword evidence="4" id="KW-0804">Transcription</keyword>
<comment type="caution">
    <text evidence="6">The sequence shown here is derived from an EMBL/GenBank/DDBJ whole genome shotgun (WGS) entry which is preliminary data.</text>
</comment>
<dbReference type="AlphaFoldDB" id="A0A949N9P3"/>
<dbReference type="SMART" id="SM00422">
    <property type="entry name" value="HTH_MERR"/>
    <property type="match status" value="1"/>
</dbReference>
<evidence type="ECO:0000256" key="1">
    <source>
        <dbReference type="ARBA" id="ARBA00023015"/>
    </source>
</evidence>
<keyword evidence="2" id="KW-0238">DNA-binding</keyword>
<keyword evidence="7" id="KW-1185">Reference proteome</keyword>
<dbReference type="CDD" id="cd01106">
    <property type="entry name" value="HTH_TipAL-Mta"/>
    <property type="match status" value="1"/>
</dbReference>
<evidence type="ECO:0000256" key="3">
    <source>
        <dbReference type="ARBA" id="ARBA00023159"/>
    </source>
</evidence>
<dbReference type="SUPFAM" id="SSF89082">
    <property type="entry name" value="Antibiotic binding domain of TipA-like multidrug resistance regulators"/>
    <property type="match status" value="1"/>
</dbReference>
<proteinExistence type="predicted"/>